<dbReference type="EMBL" id="CAESAI010000053">
    <property type="protein sequence ID" value="CAB4344345.1"/>
    <property type="molecule type" value="Genomic_DNA"/>
</dbReference>
<dbReference type="EMBL" id="CAFAAO010000011">
    <property type="protein sequence ID" value="CAB4806086.1"/>
    <property type="molecule type" value="Genomic_DNA"/>
</dbReference>
<reference evidence="8" key="1">
    <citation type="submission" date="2020-05" db="EMBL/GenBank/DDBJ databases">
        <authorList>
            <person name="Chiriac C."/>
            <person name="Salcher M."/>
            <person name="Ghai R."/>
            <person name="Kavagutti S V."/>
        </authorList>
    </citation>
    <scope>NUCLEOTIDE SEQUENCE</scope>
</reference>
<organism evidence="8">
    <name type="scientific">freshwater metagenome</name>
    <dbReference type="NCBI Taxonomy" id="449393"/>
    <lineage>
        <taxon>unclassified sequences</taxon>
        <taxon>metagenomes</taxon>
        <taxon>ecological metagenomes</taxon>
    </lineage>
</organism>
<evidence type="ECO:0000313" key="6">
    <source>
        <dbReference type="EMBL" id="CAB4755355.1"/>
    </source>
</evidence>
<dbReference type="GO" id="GO:0046872">
    <property type="term" value="F:metal ion binding"/>
    <property type="evidence" value="ECO:0007669"/>
    <property type="project" value="UniProtKB-KW"/>
</dbReference>
<comment type="similarity">
    <text evidence="1">Belongs to the methylmalonyl-CoA epimerase family.</text>
</comment>
<dbReference type="InterPro" id="IPR037523">
    <property type="entry name" value="VOC_core"/>
</dbReference>
<accession>A0A6J7BXB5</accession>
<gene>
    <name evidence="6" type="ORF">UFOPK2824_00914</name>
    <name evidence="7" type="ORF">UFOPK3037_00961</name>
    <name evidence="8" type="ORF">UFOPK3278_01096</name>
    <name evidence="5" type="ORF">UFOPK3406_01357</name>
    <name evidence="4" type="ORF">UFOPK3925_00693</name>
    <name evidence="9" type="ORF">UFOPK4097_01515</name>
    <name evidence="10" type="ORF">UFOPK4301_00838</name>
</gene>
<evidence type="ECO:0000313" key="10">
    <source>
        <dbReference type="EMBL" id="CAB5049860.1"/>
    </source>
</evidence>
<name>A0A6J7BXB5_9ZZZZ</name>
<dbReference type="NCBIfam" id="TIGR03081">
    <property type="entry name" value="metmalonyl_epim"/>
    <property type="match status" value="1"/>
</dbReference>
<dbReference type="EMBL" id="CAFBPK010000036">
    <property type="protein sequence ID" value="CAB5029628.1"/>
    <property type="molecule type" value="Genomic_DNA"/>
</dbReference>
<dbReference type="InterPro" id="IPR017515">
    <property type="entry name" value="MeMalonyl-CoA_epimerase"/>
</dbReference>
<evidence type="ECO:0000313" key="9">
    <source>
        <dbReference type="EMBL" id="CAB5029628.1"/>
    </source>
</evidence>
<dbReference type="CDD" id="cd07249">
    <property type="entry name" value="MMCE"/>
    <property type="match status" value="1"/>
</dbReference>
<dbReference type="PROSITE" id="PS51819">
    <property type="entry name" value="VOC"/>
    <property type="match status" value="1"/>
</dbReference>
<evidence type="ECO:0000259" key="3">
    <source>
        <dbReference type="PROSITE" id="PS51819"/>
    </source>
</evidence>
<dbReference type="EMBL" id="CAEZZD010000147">
    <property type="protein sequence ID" value="CAB4755355.1"/>
    <property type="molecule type" value="Genomic_DNA"/>
</dbReference>
<sequence length="144" mass="15295">MATVSQALGETLLGIDHVGLAVPDLDAAITRWSQTFGLEVSHREINESQGIEEAMLDLADGSRIQLLAPLNSDSTIAKFLDRNGEGIQQLAFRVTDINAAMAAVLSAGMRLIYPESRIGTAGSAINFVHPKDTGGVLVELVQLP</sequence>
<dbReference type="GO" id="GO:0004493">
    <property type="term" value="F:methylmalonyl-CoA epimerase activity"/>
    <property type="evidence" value="ECO:0007669"/>
    <property type="project" value="TreeGrafter"/>
</dbReference>
<dbReference type="GO" id="GO:0046491">
    <property type="term" value="P:L-methylmalonyl-CoA metabolic process"/>
    <property type="evidence" value="ECO:0007669"/>
    <property type="project" value="TreeGrafter"/>
</dbReference>
<dbReference type="EMBL" id="CAESAD010000003">
    <property type="protein sequence ID" value="CAB4337407.1"/>
    <property type="molecule type" value="Genomic_DNA"/>
</dbReference>
<keyword evidence="2" id="KW-0479">Metal-binding</keyword>
<evidence type="ECO:0000256" key="2">
    <source>
        <dbReference type="ARBA" id="ARBA00022723"/>
    </source>
</evidence>
<protein>
    <submittedName>
        <fullName evidence="8">Unannotated protein</fullName>
    </submittedName>
</protein>
<dbReference type="InterPro" id="IPR051785">
    <property type="entry name" value="MMCE/EMCE_epimerase"/>
</dbReference>
<feature type="domain" description="VOC" evidence="3">
    <location>
        <begin position="14"/>
        <end position="143"/>
    </location>
</feature>
<evidence type="ECO:0000313" key="7">
    <source>
        <dbReference type="EMBL" id="CAB4806086.1"/>
    </source>
</evidence>
<dbReference type="EMBL" id="CAFBIX010000052">
    <property type="protein sequence ID" value="CAB4849745.1"/>
    <property type="molecule type" value="Genomic_DNA"/>
</dbReference>
<dbReference type="InterPro" id="IPR029068">
    <property type="entry name" value="Glyas_Bleomycin-R_OHBP_Dase"/>
</dbReference>
<evidence type="ECO:0000313" key="4">
    <source>
        <dbReference type="EMBL" id="CAB4337407.1"/>
    </source>
</evidence>
<dbReference type="EMBL" id="CAFBQG010000098">
    <property type="protein sequence ID" value="CAB5049860.1"/>
    <property type="molecule type" value="Genomic_DNA"/>
</dbReference>
<evidence type="ECO:0000313" key="8">
    <source>
        <dbReference type="EMBL" id="CAB4849745.1"/>
    </source>
</evidence>
<dbReference type="PANTHER" id="PTHR43048:SF3">
    <property type="entry name" value="METHYLMALONYL-COA EPIMERASE, MITOCHONDRIAL"/>
    <property type="match status" value="1"/>
</dbReference>
<evidence type="ECO:0000313" key="5">
    <source>
        <dbReference type="EMBL" id="CAB4344345.1"/>
    </source>
</evidence>
<dbReference type="SUPFAM" id="SSF54593">
    <property type="entry name" value="Glyoxalase/Bleomycin resistance protein/Dihydroxybiphenyl dioxygenase"/>
    <property type="match status" value="1"/>
</dbReference>
<evidence type="ECO:0000256" key="1">
    <source>
        <dbReference type="ARBA" id="ARBA00009308"/>
    </source>
</evidence>
<dbReference type="Pfam" id="PF13669">
    <property type="entry name" value="Glyoxalase_4"/>
    <property type="match status" value="1"/>
</dbReference>
<dbReference type="Gene3D" id="3.10.180.10">
    <property type="entry name" value="2,3-Dihydroxybiphenyl 1,2-Dioxygenase, domain 1"/>
    <property type="match status" value="1"/>
</dbReference>
<proteinExistence type="inferred from homology"/>
<dbReference type="AlphaFoldDB" id="A0A6J7BXB5"/>
<dbReference type="PANTHER" id="PTHR43048">
    <property type="entry name" value="METHYLMALONYL-COA EPIMERASE"/>
    <property type="match status" value="1"/>
</dbReference>